<dbReference type="Proteomes" id="UP001567572">
    <property type="component" value="Unassembled WGS sequence"/>
</dbReference>
<keyword evidence="1 2" id="KW-0129">CBS domain</keyword>
<protein>
    <submittedName>
        <fullName evidence="4">CBS domain-containing protein</fullName>
    </submittedName>
</protein>
<keyword evidence="5" id="KW-1185">Reference proteome</keyword>
<dbReference type="InterPro" id="IPR046342">
    <property type="entry name" value="CBS_dom_sf"/>
</dbReference>
<dbReference type="RefSeq" id="WP_371162729.1">
    <property type="nucleotide sequence ID" value="NZ_JBEDNX010000008.1"/>
</dbReference>
<dbReference type="Gene3D" id="3.10.580.10">
    <property type="entry name" value="CBS-domain"/>
    <property type="match status" value="1"/>
</dbReference>
<comment type="caution">
    <text evidence="4">The sequence shown here is derived from an EMBL/GenBank/DDBJ whole genome shotgun (WGS) entry which is preliminary data.</text>
</comment>
<dbReference type="PROSITE" id="PS51371">
    <property type="entry name" value="CBS"/>
    <property type="match status" value="1"/>
</dbReference>
<accession>A0ABD5M4W8</accession>
<evidence type="ECO:0000313" key="4">
    <source>
        <dbReference type="EMBL" id="MEZ3164665.1"/>
    </source>
</evidence>
<gene>
    <name evidence="4" type="ORF">ABNG04_12405</name>
</gene>
<sequence length="124" mass="13272">MDLDDRTRVADVMSTPLETIGGDAPIRNAARRMRDENISALVVTTGGGCIVTQSDVVAAVAEGRDPEATTVRDVMTQDVETVTPDLMLEEVAAMMTMYGVKHLPVVDGDYVGMMSSTDIAEHIS</sequence>
<dbReference type="SUPFAM" id="SSF54631">
    <property type="entry name" value="CBS-domain pair"/>
    <property type="match status" value="1"/>
</dbReference>
<dbReference type="SMART" id="SM00116">
    <property type="entry name" value="CBS"/>
    <property type="match status" value="2"/>
</dbReference>
<dbReference type="Pfam" id="PF00571">
    <property type="entry name" value="CBS"/>
    <property type="match status" value="2"/>
</dbReference>
<feature type="domain" description="CBS" evidence="3">
    <location>
        <begin position="75"/>
        <end position="124"/>
    </location>
</feature>
<dbReference type="InterPro" id="IPR000644">
    <property type="entry name" value="CBS_dom"/>
</dbReference>
<evidence type="ECO:0000313" key="5">
    <source>
        <dbReference type="Proteomes" id="UP001567572"/>
    </source>
</evidence>
<proteinExistence type="predicted"/>
<evidence type="ECO:0000256" key="2">
    <source>
        <dbReference type="PROSITE-ProRule" id="PRU00703"/>
    </source>
</evidence>
<reference evidence="4 5" key="1">
    <citation type="submission" date="2024-06" db="EMBL/GenBank/DDBJ databases">
        <title>Halorubrum miltondacostae sp. nov., a potential PHA producer isolated from an inland solar saltern in Rio Maior, Portugal.</title>
        <authorList>
            <person name="Albuquerque L."/>
            <person name="Viver T."/>
            <person name="Barroso C."/>
            <person name="Claudino R."/>
            <person name="Galvan M."/>
            <person name="Simoes G."/>
            <person name="Lobo Da Cunha A."/>
            <person name="Egas C."/>
        </authorList>
    </citation>
    <scope>NUCLEOTIDE SEQUENCE [LARGE SCALE GENOMIC DNA]</scope>
    <source>
        <strain evidence="4 5">RMP-11</strain>
    </source>
</reference>
<evidence type="ECO:0000259" key="3">
    <source>
        <dbReference type="PROSITE" id="PS51371"/>
    </source>
</evidence>
<name>A0ABD5M4W8_9EURY</name>
<dbReference type="PANTHER" id="PTHR43080:SF2">
    <property type="entry name" value="CBS DOMAIN-CONTAINING PROTEIN"/>
    <property type="match status" value="1"/>
</dbReference>
<organism evidence="4 5">
    <name type="scientific">Halorubrum miltondacostae</name>
    <dbReference type="NCBI Taxonomy" id="3076378"/>
    <lineage>
        <taxon>Archaea</taxon>
        <taxon>Methanobacteriati</taxon>
        <taxon>Methanobacteriota</taxon>
        <taxon>Stenosarchaea group</taxon>
        <taxon>Halobacteria</taxon>
        <taxon>Halobacteriales</taxon>
        <taxon>Haloferacaceae</taxon>
        <taxon>Halorubrum</taxon>
    </lineage>
</organism>
<dbReference type="InterPro" id="IPR051257">
    <property type="entry name" value="Diverse_CBS-Domain"/>
</dbReference>
<dbReference type="AlphaFoldDB" id="A0ABD5M4W8"/>
<dbReference type="PANTHER" id="PTHR43080">
    <property type="entry name" value="CBS DOMAIN-CONTAINING PROTEIN CBSX3, MITOCHONDRIAL"/>
    <property type="match status" value="1"/>
</dbReference>
<dbReference type="EMBL" id="JBEDNY010000004">
    <property type="protein sequence ID" value="MEZ3164665.1"/>
    <property type="molecule type" value="Genomic_DNA"/>
</dbReference>
<evidence type="ECO:0000256" key="1">
    <source>
        <dbReference type="ARBA" id="ARBA00023122"/>
    </source>
</evidence>